<keyword evidence="2" id="KW-1185">Reference proteome</keyword>
<evidence type="ECO:0000313" key="2">
    <source>
        <dbReference type="Proteomes" id="UP000828251"/>
    </source>
</evidence>
<reference evidence="1 2" key="1">
    <citation type="journal article" date="2021" name="Plant Biotechnol. J.">
        <title>Multi-omics assisted identification of the key and species-specific regulatory components of drought-tolerant mechanisms in Gossypium stocksii.</title>
        <authorList>
            <person name="Yu D."/>
            <person name="Ke L."/>
            <person name="Zhang D."/>
            <person name="Wu Y."/>
            <person name="Sun Y."/>
            <person name="Mei J."/>
            <person name="Sun J."/>
            <person name="Sun Y."/>
        </authorList>
    </citation>
    <scope>NUCLEOTIDE SEQUENCE [LARGE SCALE GENOMIC DNA]</scope>
    <source>
        <strain evidence="2">cv. E1</strain>
        <tissue evidence="1">Leaf</tissue>
    </source>
</reference>
<dbReference type="OrthoDB" id="1640012at2759"/>
<proteinExistence type="predicted"/>
<evidence type="ECO:0000313" key="1">
    <source>
        <dbReference type="EMBL" id="KAH1083374.1"/>
    </source>
</evidence>
<comment type="caution">
    <text evidence="1">The sequence shown here is derived from an EMBL/GenBank/DDBJ whole genome shotgun (WGS) entry which is preliminary data.</text>
</comment>
<dbReference type="EMBL" id="JAIQCV010000007">
    <property type="protein sequence ID" value="KAH1083374.1"/>
    <property type="molecule type" value="Genomic_DNA"/>
</dbReference>
<gene>
    <name evidence="1" type="ORF">J1N35_023135</name>
</gene>
<dbReference type="Proteomes" id="UP000828251">
    <property type="component" value="Unassembled WGS sequence"/>
</dbReference>
<dbReference type="AlphaFoldDB" id="A0A9D3VJN9"/>
<protein>
    <submittedName>
        <fullName evidence="1">Uncharacterized protein</fullName>
    </submittedName>
</protein>
<sequence length="75" mass="8173">MIEKFTTSNNKLGDILAARKRNQGRGGLSFVDKGKTIIGSVTIFIKATSSKKVGENFKLVLVKSSKKNIHSHKIG</sequence>
<organism evidence="1 2">
    <name type="scientific">Gossypium stocksii</name>
    <dbReference type="NCBI Taxonomy" id="47602"/>
    <lineage>
        <taxon>Eukaryota</taxon>
        <taxon>Viridiplantae</taxon>
        <taxon>Streptophyta</taxon>
        <taxon>Embryophyta</taxon>
        <taxon>Tracheophyta</taxon>
        <taxon>Spermatophyta</taxon>
        <taxon>Magnoliopsida</taxon>
        <taxon>eudicotyledons</taxon>
        <taxon>Gunneridae</taxon>
        <taxon>Pentapetalae</taxon>
        <taxon>rosids</taxon>
        <taxon>malvids</taxon>
        <taxon>Malvales</taxon>
        <taxon>Malvaceae</taxon>
        <taxon>Malvoideae</taxon>
        <taxon>Gossypium</taxon>
    </lineage>
</organism>
<accession>A0A9D3VJN9</accession>
<name>A0A9D3VJN9_9ROSI</name>